<reference evidence="5 6" key="1">
    <citation type="submission" date="2016-11" db="EMBL/GenBank/DDBJ databases">
        <title>Tenacibaculum sp. LPB0136, isolated from marine environment.</title>
        <authorList>
            <person name="Kim E."/>
            <person name="Yi H."/>
        </authorList>
    </citation>
    <scope>NUCLEOTIDE SEQUENCE [LARGE SCALE GENOMIC DNA]</scope>
    <source>
        <strain evidence="5 6">LPB0136</strain>
    </source>
</reference>
<dbReference type="STRING" id="1850252.LPB136_09515"/>
<dbReference type="PROSITE" id="PS50935">
    <property type="entry name" value="SSB"/>
    <property type="match status" value="1"/>
</dbReference>
<dbReference type="HAMAP" id="MF_00984">
    <property type="entry name" value="SSB"/>
    <property type="match status" value="1"/>
</dbReference>
<comment type="function">
    <text evidence="2">Plays an important role in DNA replication, recombination and repair. Binds to ssDNA and to an array of partner proteins to recruit them to their sites of action during DNA metabolism.</text>
</comment>
<keyword evidence="2" id="KW-0227">DNA damage</keyword>
<dbReference type="Proteomes" id="UP000181898">
    <property type="component" value="Chromosome"/>
</dbReference>
<comment type="subunit">
    <text evidence="2">Homotetramer.</text>
</comment>
<dbReference type="GO" id="GO:0006260">
    <property type="term" value="P:DNA replication"/>
    <property type="evidence" value="ECO:0007669"/>
    <property type="project" value="UniProtKB-UniRule"/>
</dbReference>
<comment type="caution">
    <text evidence="2">Lacks conserved residue(s) required for the propagation of feature annotation.</text>
</comment>
<dbReference type="GO" id="GO:0006310">
    <property type="term" value="P:DNA recombination"/>
    <property type="evidence" value="ECO:0007669"/>
    <property type="project" value="UniProtKB-UniRule"/>
</dbReference>
<feature type="region of interest" description="Disordered" evidence="4">
    <location>
        <begin position="108"/>
        <end position="146"/>
    </location>
</feature>
<evidence type="ECO:0000256" key="2">
    <source>
        <dbReference type="HAMAP-Rule" id="MF_00984"/>
    </source>
</evidence>
<dbReference type="InterPro" id="IPR012340">
    <property type="entry name" value="NA-bd_OB-fold"/>
</dbReference>
<evidence type="ECO:0000256" key="1">
    <source>
        <dbReference type="ARBA" id="ARBA00023125"/>
    </source>
</evidence>
<dbReference type="OrthoDB" id="9809878at2"/>
<dbReference type="GO" id="GO:0003697">
    <property type="term" value="F:single-stranded DNA binding"/>
    <property type="evidence" value="ECO:0007669"/>
    <property type="project" value="UniProtKB-UniRule"/>
</dbReference>
<evidence type="ECO:0000256" key="3">
    <source>
        <dbReference type="PIRNR" id="PIRNR002070"/>
    </source>
</evidence>
<gene>
    <name evidence="5" type="ORF">LPB136_09515</name>
</gene>
<dbReference type="AlphaFoldDB" id="A0A1L3JKH3"/>
<dbReference type="PANTHER" id="PTHR10302:SF0">
    <property type="entry name" value="SINGLE-STRANDED DNA-BINDING PROTEIN, MITOCHONDRIAL"/>
    <property type="match status" value="1"/>
</dbReference>
<proteinExistence type="inferred from homology"/>
<dbReference type="PANTHER" id="PTHR10302">
    <property type="entry name" value="SINGLE-STRANDED DNA-BINDING PROTEIN"/>
    <property type="match status" value="1"/>
</dbReference>
<dbReference type="RefSeq" id="WP_072556108.1">
    <property type="nucleotide sequence ID" value="NZ_CP018155.1"/>
</dbReference>
<dbReference type="NCBIfam" id="TIGR00621">
    <property type="entry name" value="ssb"/>
    <property type="match status" value="1"/>
</dbReference>
<feature type="short sequence motif" description="Important for interaction with partner proteins" evidence="2">
    <location>
        <begin position="141"/>
        <end position="146"/>
    </location>
</feature>
<keyword evidence="2" id="KW-0234">DNA repair</keyword>
<accession>A0A1L3JKH3</accession>
<name>A0A1L3JKH3_9FLAO</name>
<evidence type="ECO:0000313" key="5">
    <source>
        <dbReference type="EMBL" id="APG65584.1"/>
    </source>
</evidence>
<dbReference type="InterPro" id="IPR011344">
    <property type="entry name" value="ssDNA-bd"/>
</dbReference>
<evidence type="ECO:0000256" key="4">
    <source>
        <dbReference type="SAM" id="MobiDB-lite"/>
    </source>
</evidence>
<feature type="compositionally biased region" description="Polar residues" evidence="4">
    <location>
        <begin position="115"/>
        <end position="125"/>
    </location>
</feature>
<protein>
    <recommendedName>
        <fullName evidence="2 3">Single-stranded DNA-binding protein</fullName>
        <shortName evidence="2">SSB</shortName>
    </recommendedName>
</protein>
<keyword evidence="6" id="KW-1185">Reference proteome</keyword>
<evidence type="ECO:0000313" key="6">
    <source>
        <dbReference type="Proteomes" id="UP000181898"/>
    </source>
</evidence>
<organism evidence="5 6">
    <name type="scientific">Tenacibaculum todarodis</name>
    <dbReference type="NCBI Taxonomy" id="1850252"/>
    <lineage>
        <taxon>Bacteria</taxon>
        <taxon>Pseudomonadati</taxon>
        <taxon>Bacteroidota</taxon>
        <taxon>Flavobacteriia</taxon>
        <taxon>Flavobacteriales</taxon>
        <taxon>Flavobacteriaceae</taxon>
        <taxon>Tenacibaculum</taxon>
    </lineage>
</organism>
<dbReference type="InterPro" id="IPR000424">
    <property type="entry name" value="Primosome_PriB/ssb"/>
</dbReference>
<keyword evidence="1 2" id="KW-0238">DNA-binding</keyword>
<keyword evidence="2" id="KW-0235">DNA replication</keyword>
<dbReference type="EMBL" id="CP018155">
    <property type="protein sequence ID" value="APG65584.1"/>
    <property type="molecule type" value="Genomic_DNA"/>
</dbReference>
<sequence length="146" mass="16439">MAGTINKVILIGNLGDEVKMHYFDDQNCVGRFPIATSESYTNKQTGEKVTTTDWHNIVVRNGLAKVCEKYLTKGDKVYVEGKLKNRQWEQDGVKRYSTEVQVTEMTMLSPKKDSGNTNIPPATNQPVAKKPTEKTVTPEEEDDLPF</sequence>
<dbReference type="CDD" id="cd04496">
    <property type="entry name" value="SSB_OBF"/>
    <property type="match status" value="1"/>
</dbReference>
<dbReference type="GO" id="GO:0006281">
    <property type="term" value="P:DNA repair"/>
    <property type="evidence" value="ECO:0007669"/>
    <property type="project" value="UniProtKB-UniRule"/>
</dbReference>
<dbReference type="KEGG" id="ten:LPB136_09515"/>
<dbReference type="GO" id="GO:0009295">
    <property type="term" value="C:nucleoid"/>
    <property type="evidence" value="ECO:0007669"/>
    <property type="project" value="TreeGrafter"/>
</dbReference>
<dbReference type="Pfam" id="PF00436">
    <property type="entry name" value="SSB"/>
    <property type="match status" value="1"/>
</dbReference>
<dbReference type="SUPFAM" id="SSF50249">
    <property type="entry name" value="Nucleic acid-binding proteins"/>
    <property type="match status" value="1"/>
</dbReference>
<dbReference type="Gene3D" id="2.40.50.140">
    <property type="entry name" value="Nucleic acid-binding proteins"/>
    <property type="match status" value="1"/>
</dbReference>
<dbReference type="PIRSF" id="PIRSF002070">
    <property type="entry name" value="SSB"/>
    <property type="match status" value="1"/>
</dbReference>
<keyword evidence="2" id="KW-0233">DNA recombination</keyword>